<keyword evidence="3" id="KW-1185">Reference proteome</keyword>
<reference evidence="2 3" key="1">
    <citation type="journal article" date="2013" name="Curr. Biol.">
        <title>The Genome of the Foraminiferan Reticulomyxa filosa.</title>
        <authorList>
            <person name="Glockner G."/>
            <person name="Hulsmann N."/>
            <person name="Schleicher M."/>
            <person name="Noegel A.A."/>
            <person name="Eichinger L."/>
            <person name="Gallinger C."/>
            <person name="Pawlowski J."/>
            <person name="Sierra R."/>
            <person name="Euteneuer U."/>
            <person name="Pillet L."/>
            <person name="Moustafa A."/>
            <person name="Platzer M."/>
            <person name="Groth M."/>
            <person name="Szafranski K."/>
            <person name="Schliwa M."/>
        </authorList>
    </citation>
    <scope>NUCLEOTIDE SEQUENCE [LARGE SCALE GENOMIC DNA]</scope>
</reference>
<organism evidence="2 3">
    <name type="scientific">Reticulomyxa filosa</name>
    <dbReference type="NCBI Taxonomy" id="46433"/>
    <lineage>
        <taxon>Eukaryota</taxon>
        <taxon>Sar</taxon>
        <taxon>Rhizaria</taxon>
        <taxon>Retaria</taxon>
        <taxon>Foraminifera</taxon>
        <taxon>Monothalamids</taxon>
        <taxon>Reticulomyxidae</taxon>
        <taxon>Reticulomyxa</taxon>
    </lineage>
</organism>
<sequence length="206" mass="23234">CGAGHIGPCVTAVANAKPPMPKMQEMVSADSQSIEGYHPSLGYVEDVKDEDDFDNKSGSHFTGKRSHSTMFASDVREATIKREEAMIKREEAMEVITGGKLKDRQKYMESLFHARTSDQEIADMAASSSLGKRESTHAKYKAFGESDSEKSDLDLFDRQDDPDLQSAHPHDHLTKRRKLCHSELRFLLLLLFFFFLLLFSSLIRSD</sequence>
<evidence type="ECO:0000256" key="1">
    <source>
        <dbReference type="SAM" id="Phobius"/>
    </source>
</evidence>
<proteinExistence type="predicted"/>
<keyword evidence="1" id="KW-1133">Transmembrane helix</keyword>
<name>X6N1X2_RETFI</name>
<evidence type="ECO:0000313" key="3">
    <source>
        <dbReference type="Proteomes" id="UP000023152"/>
    </source>
</evidence>
<gene>
    <name evidence="2" type="ORF">RFI_17486</name>
</gene>
<protein>
    <submittedName>
        <fullName evidence="2">Uncharacterized protein</fullName>
    </submittedName>
</protein>
<evidence type="ECO:0000313" key="2">
    <source>
        <dbReference type="EMBL" id="ETO19744.1"/>
    </source>
</evidence>
<keyword evidence="1" id="KW-0472">Membrane</keyword>
<accession>X6N1X2</accession>
<keyword evidence="1" id="KW-0812">Transmembrane</keyword>
<feature type="transmembrane region" description="Helical" evidence="1">
    <location>
        <begin position="184"/>
        <end position="203"/>
    </location>
</feature>
<comment type="caution">
    <text evidence="2">The sequence shown here is derived from an EMBL/GenBank/DDBJ whole genome shotgun (WGS) entry which is preliminary data.</text>
</comment>
<feature type="non-terminal residue" evidence="2">
    <location>
        <position position="1"/>
    </location>
</feature>
<dbReference type="AlphaFoldDB" id="X6N1X2"/>
<dbReference type="EMBL" id="ASPP01013327">
    <property type="protein sequence ID" value="ETO19744.1"/>
    <property type="molecule type" value="Genomic_DNA"/>
</dbReference>
<dbReference type="Proteomes" id="UP000023152">
    <property type="component" value="Unassembled WGS sequence"/>
</dbReference>